<dbReference type="PANTHER" id="PTHR44688">
    <property type="entry name" value="DNA-BINDING TRANSCRIPTIONAL ACTIVATOR DEVR_DOSR"/>
    <property type="match status" value="1"/>
</dbReference>
<dbReference type="InterPro" id="IPR036388">
    <property type="entry name" value="WH-like_DNA-bd_sf"/>
</dbReference>
<dbReference type="PROSITE" id="PS00622">
    <property type="entry name" value="HTH_LUXR_1"/>
    <property type="match status" value="1"/>
</dbReference>
<keyword evidence="4" id="KW-1133">Transmembrane helix</keyword>
<name>A0ABN6MIX6_9ACTN</name>
<keyword evidence="3" id="KW-0804">Transcription</keyword>
<feature type="transmembrane region" description="Helical" evidence="4">
    <location>
        <begin position="96"/>
        <end position="118"/>
    </location>
</feature>
<evidence type="ECO:0000313" key="7">
    <source>
        <dbReference type="Proteomes" id="UP001320544"/>
    </source>
</evidence>
<dbReference type="Pfam" id="PF00196">
    <property type="entry name" value="GerE"/>
    <property type="match status" value="1"/>
</dbReference>
<keyword evidence="1" id="KW-0805">Transcription regulation</keyword>
<evidence type="ECO:0000259" key="5">
    <source>
        <dbReference type="PROSITE" id="PS50043"/>
    </source>
</evidence>
<dbReference type="InterPro" id="IPR000792">
    <property type="entry name" value="Tscrpt_reg_LuxR_C"/>
</dbReference>
<evidence type="ECO:0000256" key="2">
    <source>
        <dbReference type="ARBA" id="ARBA00023125"/>
    </source>
</evidence>
<feature type="transmembrane region" description="Helical" evidence="4">
    <location>
        <begin position="70"/>
        <end position="90"/>
    </location>
</feature>
<dbReference type="PRINTS" id="PR00038">
    <property type="entry name" value="HTHLUXR"/>
</dbReference>
<dbReference type="Gene3D" id="1.10.10.10">
    <property type="entry name" value="Winged helix-like DNA-binding domain superfamily/Winged helix DNA-binding domain"/>
    <property type="match status" value="1"/>
</dbReference>
<reference evidence="6 7" key="1">
    <citation type="submission" date="2022-01" db="EMBL/GenBank/DDBJ databases">
        <title>Novel bile acid biosynthetic pathways are enriched in the microbiome of centenarians.</title>
        <authorList>
            <person name="Sato Y."/>
            <person name="Atarashi K."/>
            <person name="Plichta R.D."/>
            <person name="Arai Y."/>
            <person name="Sasajima S."/>
            <person name="Kearney M.S."/>
            <person name="Suda W."/>
            <person name="Takeshita K."/>
            <person name="Sasaki T."/>
            <person name="Okamoto S."/>
            <person name="Skelly N.A."/>
            <person name="Okamura Y."/>
            <person name="Vlamakis H."/>
            <person name="Li Y."/>
            <person name="Tanoue T."/>
            <person name="Takei H."/>
            <person name="Nittono H."/>
            <person name="Narushima S."/>
            <person name="Irie J."/>
            <person name="Itoh H."/>
            <person name="Moriya K."/>
            <person name="Sugiura Y."/>
            <person name="Suematsu M."/>
            <person name="Moritoki N."/>
            <person name="Shibata S."/>
            <person name="Littman R.D."/>
            <person name="Fischbach A.M."/>
            <person name="Uwamino Y."/>
            <person name="Inoue T."/>
            <person name="Honda A."/>
            <person name="Hattori M."/>
            <person name="Murai T."/>
            <person name="Xavier J.R."/>
            <person name="Hirose N."/>
            <person name="Honda K."/>
        </authorList>
    </citation>
    <scope>NUCLEOTIDE SEQUENCE [LARGE SCALE GENOMIC DNA]</scope>
    <source>
        <strain evidence="6 7">CE91-St30</strain>
    </source>
</reference>
<dbReference type="InterPro" id="IPR016032">
    <property type="entry name" value="Sig_transdc_resp-reg_C-effctor"/>
</dbReference>
<sequence length="471" mass="50679">MAKLFLGLSGVSFAATVLPCFLRMSSSEAVMVGVAGFGTSSGSVFIGGLIGGFAALLVNTSRLNDRAKNAAITSLGAALYLLGYVAMIALRSHVKFEVAGFVFGIGVAFLSIGWLLCLEVRDFRQTLAQTALVVVCAVVVVQALCLIPEGSRVVFSLVLLVVGMAEPIRSLWANRGSDPRQLVCRSDGNDDYDGLFSSRPSFAEVFKALSSSMIGLSIFAVYSNALQVPFPSVDVSGTSLGLGVASLLIFLATRFGKKKFAAPFIYWVLFPAIAAVLLILDSFPVNSQAFMVGAGGITVFFSGLGLFAVAFLLIANRQNQLSPYWSVGLSFIAFSFSGFIGCMLRESELSTDERGSLLLVLSTSYMVYLLFSPALQLWKMRKSSPVRTDGSVMGSDDIDGVCTRLAQRYGLSRREEEVLAYVGQGYNSPYIAKMLFISDSTVRSHLKSIYRKTGVPSRMDLVDLIRRESAS</sequence>
<keyword evidence="2" id="KW-0238">DNA-binding</keyword>
<dbReference type="SMART" id="SM00421">
    <property type="entry name" value="HTH_LUXR"/>
    <property type="match status" value="1"/>
</dbReference>
<gene>
    <name evidence="6" type="ORF">CE91St30_32900</name>
</gene>
<dbReference type="RefSeq" id="WP_244387427.1">
    <property type="nucleotide sequence ID" value="NZ_AP025564.1"/>
</dbReference>
<feature type="domain" description="HTH luxR-type" evidence="5">
    <location>
        <begin position="401"/>
        <end position="469"/>
    </location>
</feature>
<dbReference type="PANTHER" id="PTHR44688:SF16">
    <property type="entry name" value="DNA-BINDING TRANSCRIPTIONAL ACTIVATOR DEVR_DOSR"/>
    <property type="match status" value="1"/>
</dbReference>
<feature type="transmembrane region" description="Helical" evidence="4">
    <location>
        <begin position="130"/>
        <end position="147"/>
    </location>
</feature>
<evidence type="ECO:0000313" key="6">
    <source>
        <dbReference type="EMBL" id="BDE97957.1"/>
    </source>
</evidence>
<feature type="transmembrane region" description="Helical" evidence="4">
    <location>
        <begin position="324"/>
        <end position="344"/>
    </location>
</feature>
<dbReference type="EMBL" id="AP025564">
    <property type="protein sequence ID" value="BDE97957.1"/>
    <property type="molecule type" value="Genomic_DNA"/>
</dbReference>
<dbReference type="SUPFAM" id="SSF46894">
    <property type="entry name" value="C-terminal effector domain of the bipartite response regulators"/>
    <property type="match status" value="1"/>
</dbReference>
<keyword evidence="4" id="KW-0812">Transmembrane</keyword>
<protein>
    <recommendedName>
        <fullName evidence="5">HTH luxR-type domain-containing protein</fullName>
    </recommendedName>
</protein>
<keyword evidence="7" id="KW-1185">Reference proteome</keyword>
<feature type="transmembrane region" description="Helical" evidence="4">
    <location>
        <begin position="235"/>
        <end position="252"/>
    </location>
</feature>
<organism evidence="6 7">
    <name type="scientific">Raoultibacter timonensis</name>
    <dbReference type="NCBI Taxonomy" id="1907662"/>
    <lineage>
        <taxon>Bacteria</taxon>
        <taxon>Bacillati</taxon>
        <taxon>Actinomycetota</taxon>
        <taxon>Coriobacteriia</taxon>
        <taxon>Eggerthellales</taxon>
        <taxon>Eggerthellaceae</taxon>
        <taxon>Raoultibacter</taxon>
    </lineage>
</organism>
<dbReference type="PROSITE" id="PS50043">
    <property type="entry name" value="HTH_LUXR_2"/>
    <property type="match status" value="1"/>
</dbReference>
<feature type="transmembrane region" description="Helical" evidence="4">
    <location>
        <begin position="264"/>
        <end position="283"/>
    </location>
</feature>
<proteinExistence type="predicted"/>
<dbReference type="Proteomes" id="UP001320544">
    <property type="component" value="Chromosome"/>
</dbReference>
<feature type="transmembrane region" description="Helical" evidence="4">
    <location>
        <begin position="29"/>
        <end position="58"/>
    </location>
</feature>
<keyword evidence="4" id="KW-0472">Membrane</keyword>
<feature type="transmembrane region" description="Helical" evidence="4">
    <location>
        <begin position="289"/>
        <end position="312"/>
    </location>
</feature>
<evidence type="ECO:0000256" key="3">
    <source>
        <dbReference type="ARBA" id="ARBA00023163"/>
    </source>
</evidence>
<dbReference type="CDD" id="cd06170">
    <property type="entry name" value="LuxR_C_like"/>
    <property type="match status" value="1"/>
</dbReference>
<accession>A0ABN6MIX6</accession>
<evidence type="ECO:0000256" key="4">
    <source>
        <dbReference type="SAM" id="Phobius"/>
    </source>
</evidence>
<feature type="transmembrane region" description="Helical" evidence="4">
    <location>
        <begin position="356"/>
        <end position="378"/>
    </location>
</feature>
<evidence type="ECO:0000256" key="1">
    <source>
        <dbReference type="ARBA" id="ARBA00023015"/>
    </source>
</evidence>